<sequence>MTTMTDPSSTAPRTYLRWQSRTGLWTAEATGPGRTPAPPRAAVDRRSAPTEDRPDQAHAGQAPATHRGPDHHHSTAAGPNLHRRPTPPRQTTATKTPRHSVAASLNLKGDAAQPRQRTQEPPLSITPSLTA</sequence>
<evidence type="ECO:0000256" key="1">
    <source>
        <dbReference type="SAM" id="MobiDB-lite"/>
    </source>
</evidence>
<evidence type="ECO:0000313" key="3">
    <source>
        <dbReference type="Proteomes" id="UP000308760"/>
    </source>
</evidence>
<keyword evidence="3" id="KW-1185">Reference proteome</keyword>
<reference evidence="2 3" key="2">
    <citation type="submission" date="2019-05" db="EMBL/GenBank/DDBJ databases">
        <title>Glycomyces buryatensis sp. nov.</title>
        <authorList>
            <person name="Nikitina E."/>
        </authorList>
    </citation>
    <scope>NUCLEOTIDE SEQUENCE [LARGE SCALE GENOMIC DNA]</scope>
    <source>
        <strain evidence="2 3">18</strain>
    </source>
</reference>
<reference evidence="3" key="1">
    <citation type="submission" date="2019-04" db="EMBL/GenBank/DDBJ databases">
        <title>Nocardioides xinjiangensis sp. nov.</title>
        <authorList>
            <person name="Liu S."/>
        </authorList>
    </citation>
    <scope>NUCLEOTIDE SEQUENCE [LARGE SCALE GENOMIC DNA]</scope>
    <source>
        <strain evidence="3">18</strain>
    </source>
</reference>
<organism evidence="2 3">
    <name type="scientific">Glycomyces buryatensis</name>
    <dbReference type="NCBI Taxonomy" id="2570927"/>
    <lineage>
        <taxon>Bacteria</taxon>
        <taxon>Bacillati</taxon>
        <taxon>Actinomycetota</taxon>
        <taxon>Actinomycetes</taxon>
        <taxon>Glycomycetales</taxon>
        <taxon>Glycomycetaceae</taxon>
        <taxon>Glycomyces</taxon>
    </lineage>
</organism>
<name>A0A4S8QFT6_9ACTN</name>
<accession>A0A4S8QFT6</accession>
<gene>
    <name evidence="2" type="ORF">FAB82_15965</name>
</gene>
<protein>
    <submittedName>
        <fullName evidence="2">Uncharacterized protein</fullName>
    </submittedName>
</protein>
<dbReference type="AlphaFoldDB" id="A0A4S8QFT6"/>
<proteinExistence type="predicted"/>
<dbReference type="RefSeq" id="WP_136535534.1">
    <property type="nucleotide sequence ID" value="NZ_STGY01000057.1"/>
</dbReference>
<feature type="compositionally biased region" description="Polar residues" evidence="1">
    <location>
        <begin position="115"/>
        <end position="131"/>
    </location>
</feature>
<evidence type="ECO:0000313" key="2">
    <source>
        <dbReference type="EMBL" id="THV40189.1"/>
    </source>
</evidence>
<dbReference type="Proteomes" id="UP000308760">
    <property type="component" value="Unassembled WGS sequence"/>
</dbReference>
<dbReference type="EMBL" id="STGY01000057">
    <property type="protein sequence ID" value="THV40189.1"/>
    <property type="molecule type" value="Genomic_DNA"/>
</dbReference>
<feature type="region of interest" description="Disordered" evidence="1">
    <location>
        <begin position="1"/>
        <end position="131"/>
    </location>
</feature>
<comment type="caution">
    <text evidence="2">The sequence shown here is derived from an EMBL/GenBank/DDBJ whole genome shotgun (WGS) entry which is preliminary data.</text>
</comment>
<feature type="compositionally biased region" description="Basic and acidic residues" evidence="1">
    <location>
        <begin position="42"/>
        <end position="56"/>
    </location>
</feature>
<feature type="compositionally biased region" description="Polar residues" evidence="1">
    <location>
        <begin position="1"/>
        <end position="23"/>
    </location>
</feature>